<dbReference type="InterPro" id="IPR050492">
    <property type="entry name" value="Bact_metal-bind_prot9"/>
</dbReference>
<dbReference type="InterPro" id="IPR006127">
    <property type="entry name" value="ZnuA-like"/>
</dbReference>
<proteinExistence type="inferred from homology"/>
<sequence length="314" mass="34830">MRRGWLALLLVLTISASAAVLSTNFQNPNSTPSPKVKVLATFYPLAYMAGEIGGDRVSVRTLIPYNTEVHSWQPSTSDMIAVSEADVVVLNGGGLDWWMGEIFNSINMSGKLVVDTSQGLELLPLGGGHEGSLAEGRGDYDPHIWLSPYMAVRQAERIFSALVEKDPSGMKYYQERFEALKEHLEDLDERYQKELANKTKEVIIVAHEAYGYLAARYGFRQQGIIGISADQQPSTQTLRDLVNMMTENKIRVIYLDPAYSASYVMALKSEVEARTGWDVQVMKLYLALGPADGKDYLGQLEANLEALRVGLMDP</sequence>
<evidence type="ECO:0000256" key="2">
    <source>
        <dbReference type="ARBA" id="ARBA00022448"/>
    </source>
</evidence>
<keyword evidence="2" id="KW-0813">Transport</keyword>
<feature type="coiled-coil region" evidence="4">
    <location>
        <begin position="170"/>
        <end position="201"/>
    </location>
</feature>
<dbReference type="InterPro" id="IPR006128">
    <property type="entry name" value="Lipoprotein_PsaA-like"/>
</dbReference>
<evidence type="ECO:0000256" key="4">
    <source>
        <dbReference type="SAM" id="Coils"/>
    </source>
</evidence>
<evidence type="ECO:0000313" key="6">
    <source>
        <dbReference type="Proteomes" id="UP000315399"/>
    </source>
</evidence>
<dbReference type="InterPro" id="IPR006129">
    <property type="entry name" value="AdhesinB"/>
</dbReference>
<evidence type="ECO:0000256" key="3">
    <source>
        <dbReference type="ARBA" id="ARBA00022729"/>
    </source>
</evidence>
<comment type="caution">
    <text evidence="5">The sequence shown here is derived from an EMBL/GenBank/DDBJ whole genome shotgun (WGS) entry which is preliminary data.</text>
</comment>
<dbReference type="PANTHER" id="PTHR42953">
    <property type="entry name" value="HIGH-AFFINITY ZINC UPTAKE SYSTEM PROTEIN ZNUA-RELATED"/>
    <property type="match status" value="1"/>
</dbReference>
<organism evidence="5 6">
    <name type="scientific">Thermoproteota archaeon</name>
    <dbReference type="NCBI Taxonomy" id="2056631"/>
    <lineage>
        <taxon>Archaea</taxon>
        <taxon>Thermoproteota</taxon>
    </lineage>
</organism>
<dbReference type="Proteomes" id="UP000315399">
    <property type="component" value="Unassembled WGS sequence"/>
</dbReference>
<gene>
    <name evidence="5" type="ORF">DSO08_04550</name>
</gene>
<dbReference type="AlphaFoldDB" id="A0A523BB78"/>
<name>A0A523BB78_9CREN</name>
<keyword evidence="3" id="KW-0732">Signal</keyword>
<dbReference type="GO" id="GO:0007155">
    <property type="term" value="P:cell adhesion"/>
    <property type="evidence" value="ECO:0007669"/>
    <property type="project" value="InterPro"/>
</dbReference>
<dbReference type="EMBL" id="QNVH01000044">
    <property type="protein sequence ID" value="TDA38206.1"/>
    <property type="molecule type" value="Genomic_DNA"/>
</dbReference>
<dbReference type="PANTHER" id="PTHR42953:SF3">
    <property type="entry name" value="HIGH-AFFINITY ZINC UPTAKE SYSTEM PROTEIN ZNUA"/>
    <property type="match status" value="1"/>
</dbReference>
<accession>A0A523BB78</accession>
<dbReference type="PRINTS" id="PR00690">
    <property type="entry name" value="ADHESNFAMILY"/>
</dbReference>
<dbReference type="SUPFAM" id="SSF53807">
    <property type="entry name" value="Helical backbone' metal receptor"/>
    <property type="match status" value="1"/>
</dbReference>
<dbReference type="PRINTS" id="PR00691">
    <property type="entry name" value="ADHESINB"/>
</dbReference>
<keyword evidence="4" id="KW-0175">Coiled coil</keyword>
<comment type="similarity">
    <text evidence="1">Belongs to the bacterial solute-binding protein 9 family.</text>
</comment>
<dbReference type="Pfam" id="PF01297">
    <property type="entry name" value="ZnuA"/>
    <property type="match status" value="1"/>
</dbReference>
<reference evidence="5 6" key="1">
    <citation type="journal article" date="2019" name="Nat. Microbiol.">
        <title>Expanding anaerobic alkane metabolism in the domain of Archaea.</title>
        <authorList>
            <person name="Wang Y."/>
            <person name="Wegener G."/>
            <person name="Hou J."/>
            <person name="Wang F."/>
            <person name="Xiao X."/>
        </authorList>
    </citation>
    <scope>NUCLEOTIDE SEQUENCE [LARGE SCALE GENOMIC DNA]</scope>
    <source>
        <strain evidence="5">WYZ-LMO10</strain>
    </source>
</reference>
<evidence type="ECO:0008006" key="7">
    <source>
        <dbReference type="Google" id="ProtNLM"/>
    </source>
</evidence>
<dbReference type="GO" id="GO:0046872">
    <property type="term" value="F:metal ion binding"/>
    <property type="evidence" value="ECO:0007669"/>
    <property type="project" value="InterPro"/>
</dbReference>
<evidence type="ECO:0000313" key="5">
    <source>
        <dbReference type="EMBL" id="TDA38206.1"/>
    </source>
</evidence>
<dbReference type="Gene3D" id="3.40.50.1980">
    <property type="entry name" value="Nitrogenase molybdenum iron protein domain"/>
    <property type="match status" value="2"/>
</dbReference>
<evidence type="ECO:0000256" key="1">
    <source>
        <dbReference type="ARBA" id="ARBA00011028"/>
    </source>
</evidence>
<dbReference type="GO" id="GO:0030001">
    <property type="term" value="P:metal ion transport"/>
    <property type="evidence" value="ECO:0007669"/>
    <property type="project" value="InterPro"/>
</dbReference>
<protein>
    <recommendedName>
        <fullName evidence="7">Zinc ABC transporter substrate-binding protein</fullName>
    </recommendedName>
</protein>